<evidence type="ECO:0000313" key="1">
    <source>
        <dbReference type="EMBL" id="GGW81415.1"/>
    </source>
</evidence>
<name>A0A918MXV5_9ALTE</name>
<keyword evidence="2" id="KW-1185">Reference proteome</keyword>
<dbReference type="RefSeq" id="WP_189404595.1">
    <property type="nucleotide sequence ID" value="NZ_BMXP01000002.1"/>
</dbReference>
<sequence>MRPDKDLLTYLLAVCIGLTALVTGQRDNTVTKASEPAASERAVTILTASPRQADQLLVRHLKAQDNSASVYPL</sequence>
<dbReference type="Proteomes" id="UP000631300">
    <property type="component" value="Unassembled WGS sequence"/>
</dbReference>
<gene>
    <name evidence="1" type="ORF">GCM10007391_13240</name>
</gene>
<evidence type="ECO:0000313" key="2">
    <source>
        <dbReference type="Proteomes" id="UP000631300"/>
    </source>
</evidence>
<dbReference type="AlphaFoldDB" id="A0A918MXV5"/>
<proteinExistence type="predicted"/>
<reference evidence="1" key="2">
    <citation type="submission" date="2020-09" db="EMBL/GenBank/DDBJ databases">
        <authorList>
            <person name="Sun Q."/>
            <person name="Kim S."/>
        </authorList>
    </citation>
    <scope>NUCLEOTIDE SEQUENCE</scope>
    <source>
        <strain evidence="1">KCTC 22164</strain>
    </source>
</reference>
<dbReference type="EMBL" id="BMXP01000002">
    <property type="protein sequence ID" value="GGW81415.1"/>
    <property type="molecule type" value="Genomic_DNA"/>
</dbReference>
<accession>A0A918MXV5</accession>
<comment type="caution">
    <text evidence="1">The sequence shown here is derived from an EMBL/GenBank/DDBJ whole genome shotgun (WGS) entry which is preliminary data.</text>
</comment>
<organism evidence="1 2">
    <name type="scientific">Alteromonas halophila</name>
    <dbReference type="NCBI Taxonomy" id="516698"/>
    <lineage>
        <taxon>Bacteria</taxon>
        <taxon>Pseudomonadati</taxon>
        <taxon>Pseudomonadota</taxon>
        <taxon>Gammaproteobacteria</taxon>
        <taxon>Alteromonadales</taxon>
        <taxon>Alteromonadaceae</taxon>
        <taxon>Alteromonas/Salinimonas group</taxon>
        <taxon>Alteromonas</taxon>
    </lineage>
</organism>
<reference evidence="1" key="1">
    <citation type="journal article" date="2014" name="Int. J. Syst. Evol. Microbiol.">
        <title>Complete genome sequence of Corynebacterium casei LMG S-19264T (=DSM 44701T), isolated from a smear-ripened cheese.</title>
        <authorList>
            <consortium name="US DOE Joint Genome Institute (JGI-PGF)"/>
            <person name="Walter F."/>
            <person name="Albersmeier A."/>
            <person name="Kalinowski J."/>
            <person name="Ruckert C."/>
        </authorList>
    </citation>
    <scope>NUCLEOTIDE SEQUENCE</scope>
    <source>
        <strain evidence="1">KCTC 22164</strain>
    </source>
</reference>
<protein>
    <submittedName>
        <fullName evidence="1">Uncharacterized protein</fullName>
    </submittedName>
</protein>